<keyword evidence="4" id="KW-0028">Amino-acid biosynthesis</keyword>
<keyword evidence="5" id="KW-0378">Hydrolase</keyword>
<dbReference type="Gene3D" id="3.20.20.140">
    <property type="entry name" value="Metal-dependent hydrolases"/>
    <property type="match status" value="1"/>
</dbReference>
<proteinExistence type="inferred from homology"/>
<keyword evidence="6" id="KW-0368">Histidine biosynthesis</keyword>
<gene>
    <name evidence="9" type="ORF">METZ01_LOCUS110209</name>
</gene>
<evidence type="ECO:0000256" key="2">
    <source>
        <dbReference type="ARBA" id="ARBA00009152"/>
    </source>
</evidence>
<dbReference type="AlphaFoldDB" id="A0A381WXY1"/>
<dbReference type="Pfam" id="PF02811">
    <property type="entry name" value="PHP"/>
    <property type="match status" value="1"/>
</dbReference>
<dbReference type="EC" id="3.1.3.15" evidence="3"/>
<dbReference type="InterPro" id="IPR010140">
    <property type="entry name" value="Histidinol_P_phosphatase_HisJ"/>
</dbReference>
<dbReference type="UniPathway" id="UPA00031">
    <property type="reaction ID" value="UER00013"/>
</dbReference>
<dbReference type="GO" id="GO:0000105">
    <property type="term" value="P:L-histidine biosynthetic process"/>
    <property type="evidence" value="ECO:0007669"/>
    <property type="project" value="UniProtKB-UniPathway"/>
</dbReference>
<comment type="similarity">
    <text evidence="2">Belongs to the PHP hydrolase family. HisK subfamily.</text>
</comment>
<evidence type="ECO:0000259" key="8">
    <source>
        <dbReference type="Pfam" id="PF02811"/>
    </source>
</evidence>
<protein>
    <recommendedName>
        <fullName evidence="3">histidinol-phosphatase</fullName>
        <ecNumber evidence="3">3.1.3.15</ecNumber>
    </recommendedName>
</protein>
<evidence type="ECO:0000256" key="6">
    <source>
        <dbReference type="ARBA" id="ARBA00023102"/>
    </source>
</evidence>
<dbReference type="GO" id="GO:0005737">
    <property type="term" value="C:cytoplasm"/>
    <property type="evidence" value="ECO:0007669"/>
    <property type="project" value="TreeGrafter"/>
</dbReference>
<dbReference type="SUPFAM" id="SSF89550">
    <property type="entry name" value="PHP domain-like"/>
    <property type="match status" value="1"/>
</dbReference>
<evidence type="ECO:0000256" key="5">
    <source>
        <dbReference type="ARBA" id="ARBA00022801"/>
    </source>
</evidence>
<name>A0A381WXY1_9ZZZZ</name>
<dbReference type="EMBL" id="UINC01013243">
    <property type="protein sequence ID" value="SVA57355.1"/>
    <property type="molecule type" value="Genomic_DNA"/>
</dbReference>
<reference evidence="9" key="1">
    <citation type="submission" date="2018-05" db="EMBL/GenBank/DDBJ databases">
        <authorList>
            <person name="Lanie J.A."/>
            <person name="Ng W.-L."/>
            <person name="Kazmierczak K.M."/>
            <person name="Andrzejewski T.M."/>
            <person name="Davidsen T.M."/>
            <person name="Wayne K.J."/>
            <person name="Tettelin H."/>
            <person name="Glass J.I."/>
            <person name="Rusch D."/>
            <person name="Podicherti R."/>
            <person name="Tsui H.-C.T."/>
            <person name="Winkler M.E."/>
        </authorList>
    </citation>
    <scope>NUCLEOTIDE SEQUENCE</scope>
</reference>
<dbReference type="PANTHER" id="PTHR21039:SF0">
    <property type="entry name" value="HISTIDINOL-PHOSPHATASE"/>
    <property type="match status" value="1"/>
</dbReference>
<sequence>MHTPLCRHAEGEPTEYAAQAARVGLTEIGFTEHAPMPGDDFDDWRMLERDLDLYIEKIDQAAVENPSVTVRKSLEIDFVPGYEEWMRDLAKRCKWDYLIVSVHYLGGKWSFDHPNHRDSWNGRDINAAWAEYYELLRQSAALGVFDIIGHCDLIKVFGDKPSA</sequence>
<dbReference type="CDD" id="cd12110">
    <property type="entry name" value="PHP_HisPPase_Hisj_like"/>
    <property type="match status" value="1"/>
</dbReference>
<comment type="catalytic activity">
    <reaction evidence="7">
        <text>L-histidinol phosphate + H2O = L-histidinol + phosphate</text>
        <dbReference type="Rhea" id="RHEA:14465"/>
        <dbReference type="ChEBI" id="CHEBI:15377"/>
        <dbReference type="ChEBI" id="CHEBI:43474"/>
        <dbReference type="ChEBI" id="CHEBI:57699"/>
        <dbReference type="ChEBI" id="CHEBI:57980"/>
        <dbReference type="EC" id="3.1.3.15"/>
    </reaction>
</comment>
<dbReference type="NCBIfam" id="TIGR01856">
    <property type="entry name" value="hisJ_fam"/>
    <property type="match status" value="1"/>
</dbReference>
<dbReference type="PANTHER" id="PTHR21039">
    <property type="entry name" value="HISTIDINOL PHOSPHATASE-RELATED"/>
    <property type="match status" value="1"/>
</dbReference>
<evidence type="ECO:0000256" key="3">
    <source>
        <dbReference type="ARBA" id="ARBA00013085"/>
    </source>
</evidence>
<evidence type="ECO:0000256" key="4">
    <source>
        <dbReference type="ARBA" id="ARBA00022605"/>
    </source>
</evidence>
<accession>A0A381WXY1</accession>
<dbReference type="GO" id="GO:0004401">
    <property type="term" value="F:histidinol-phosphatase activity"/>
    <property type="evidence" value="ECO:0007669"/>
    <property type="project" value="UniProtKB-EC"/>
</dbReference>
<feature type="domain" description="PHP" evidence="8">
    <location>
        <begin position="1"/>
        <end position="159"/>
    </location>
</feature>
<dbReference type="InterPro" id="IPR004013">
    <property type="entry name" value="PHP_dom"/>
</dbReference>
<evidence type="ECO:0000256" key="7">
    <source>
        <dbReference type="ARBA" id="ARBA00049158"/>
    </source>
</evidence>
<comment type="pathway">
    <text evidence="1">Amino-acid biosynthesis; L-histidine biosynthesis; L-histidine from 5-phospho-alpha-D-ribose 1-diphosphate: step 8/9.</text>
</comment>
<dbReference type="InterPro" id="IPR016195">
    <property type="entry name" value="Pol/histidinol_Pase-like"/>
</dbReference>
<evidence type="ECO:0000313" key="9">
    <source>
        <dbReference type="EMBL" id="SVA57355.1"/>
    </source>
</evidence>
<evidence type="ECO:0000256" key="1">
    <source>
        <dbReference type="ARBA" id="ARBA00004970"/>
    </source>
</evidence>
<organism evidence="9">
    <name type="scientific">marine metagenome</name>
    <dbReference type="NCBI Taxonomy" id="408172"/>
    <lineage>
        <taxon>unclassified sequences</taxon>
        <taxon>metagenomes</taxon>
        <taxon>ecological metagenomes</taxon>
    </lineage>
</organism>
<feature type="non-terminal residue" evidence="9">
    <location>
        <position position="163"/>
    </location>
</feature>